<evidence type="ECO:0000313" key="4">
    <source>
        <dbReference type="EMBL" id="MFK4754827.1"/>
    </source>
</evidence>
<feature type="domain" description="DNA methylase N-4/N-6" evidence="3">
    <location>
        <begin position="2"/>
        <end position="109"/>
    </location>
</feature>
<dbReference type="EMBL" id="JBBKTX010000054">
    <property type="protein sequence ID" value="MFK4754827.1"/>
    <property type="molecule type" value="Genomic_DNA"/>
</dbReference>
<comment type="caution">
    <text evidence="4">The sequence shown here is derived from an EMBL/GenBank/DDBJ whole genome shotgun (WGS) entry which is preliminary data.</text>
</comment>
<organism evidence="4 5">
    <name type="scientific">Oceanobacter antarcticus</name>
    <dbReference type="NCBI Taxonomy" id="3133425"/>
    <lineage>
        <taxon>Bacteria</taxon>
        <taxon>Pseudomonadati</taxon>
        <taxon>Pseudomonadota</taxon>
        <taxon>Gammaproteobacteria</taxon>
        <taxon>Oceanospirillales</taxon>
        <taxon>Oceanospirillaceae</taxon>
        <taxon>Oceanobacter</taxon>
    </lineage>
</organism>
<sequence>MVWPKPYTSRAGHVRYAHEAAYVLAKGKPQRPEKPLKDVQSWEYSGNRSHPTEKAVKVIAPLIKAYSKPGDLVLDPFAGSGTTAVAAALSGRDYLSIELEQKYCHLTEKRLAGVARYCA</sequence>
<dbReference type="Proteomes" id="UP001620597">
    <property type="component" value="Unassembled WGS sequence"/>
</dbReference>
<evidence type="ECO:0000256" key="1">
    <source>
        <dbReference type="ARBA" id="ARBA00022603"/>
    </source>
</evidence>
<keyword evidence="5" id="KW-1185">Reference proteome</keyword>
<dbReference type="InterPro" id="IPR029063">
    <property type="entry name" value="SAM-dependent_MTases_sf"/>
</dbReference>
<evidence type="ECO:0000256" key="2">
    <source>
        <dbReference type="ARBA" id="ARBA00022679"/>
    </source>
</evidence>
<dbReference type="GO" id="GO:0008168">
    <property type="term" value="F:methyltransferase activity"/>
    <property type="evidence" value="ECO:0007669"/>
    <property type="project" value="UniProtKB-KW"/>
</dbReference>
<proteinExistence type="predicted"/>
<dbReference type="PANTHER" id="PTHR13370">
    <property type="entry name" value="RNA METHYLASE-RELATED"/>
    <property type="match status" value="1"/>
</dbReference>
<dbReference type="PANTHER" id="PTHR13370:SF3">
    <property type="entry name" value="TRNA (GUANINE(10)-N2)-METHYLTRANSFERASE HOMOLOG"/>
    <property type="match status" value="1"/>
</dbReference>
<evidence type="ECO:0000259" key="3">
    <source>
        <dbReference type="Pfam" id="PF01555"/>
    </source>
</evidence>
<evidence type="ECO:0000313" key="5">
    <source>
        <dbReference type="Proteomes" id="UP001620597"/>
    </source>
</evidence>
<gene>
    <name evidence="4" type="ORF">WG929_20730</name>
</gene>
<reference evidence="4 5" key="1">
    <citation type="submission" date="2024-03" db="EMBL/GenBank/DDBJ databases">
        <title>High-quality draft genome sequence of Oceanobacter sp. wDCs-4.</title>
        <authorList>
            <person name="Dong C."/>
        </authorList>
    </citation>
    <scope>NUCLEOTIDE SEQUENCE [LARGE SCALE GENOMIC DNA]</scope>
    <source>
        <strain evidence="5">wDCs-4</strain>
    </source>
</reference>
<name>A0ABW8NPA1_9GAMM</name>
<dbReference type="SUPFAM" id="SSF53335">
    <property type="entry name" value="S-adenosyl-L-methionine-dependent methyltransferases"/>
    <property type="match status" value="1"/>
</dbReference>
<protein>
    <submittedName>
        <fullName evidence="4">DNA methyltransferase</fullName>
    </submittedName>
</protein>
<dbReference type="Pfam" id="PF01555">
    <property type="entry name" value="N6_N4_Mtase"/>
    <property type="match status" value="1"/>
</dbReference>
<dbReference type="InterPro" id="IPR001091">
    <property type="entry name" value="RM_Methyltransferase"/>
</dbReference>
<accession>A0ABW8NPA1</accession>
<dbReference type="PRINTS" id="PR00508">
    <property type="entry name" value="S21N4MTFRASE"/>
</dbReference>
<keyword evidence="1 4" id="KW-0489">Methyltransferase</keyword>
<dbReference type="Gene3D" id="3.40.50.150">
    <property type="entry name" value="Vaccinia Virus protein VP39"/>
    <property type="match status" value="1"/>
</dbReference>
<keyword evidence="2" id="KW-0808">Transferase</keyword>
<dbReference type="GO" id="GO:0032259">
    <property type="term" value="P:methylation"/>
    <property type="evidence" value="ECO:0007669"/>
    <property type="project" value="UniProtKB-KW"/>
</dbReference>
<dbReference type="RefSeq" id="WP_416207604.1">
    <property type="nucleotide sequence ID" value="NZ_JBBKTX010000054.1"/>
</dbReference>
<dbReference type="InterPro" id="IPR002941">
    <property type="entry name" value="DNA_methylase_N4/N6"/>
</dbReference>